<sequence>MAGDPMRLLAVLLMVLLISSCALPSYEVQKAPMRRDKAVVFDIDGTLTPTPMAIFTAREDAAEAVRAYADDGYKIIYLSARVRQLQSGIPGWLEAHHFPEGSIHVPQNPEDSSDPAAFKKRILDTYKARGWRLVAGFGDSSTDFQAYRDAGLQKNRIFALKHEGETSCQPGTWARCLNSWSEYLKEVYPGTGVRKSRWHGE</sequence>
<proteinExistence type="predicted"/>
<feature type="domain" description="LNS2/PITP" evidence="1">
    <location>
        <begin position="39"/>
        <end position="169"/>
    </location>
</feature>
<dbReference type="CDD" id="cd01427">
    <property type="entry name" value="HAD_like"/>
    <property type="match status" value="1"/>
</dbReference>
<dbReference type="InterPro" id="IPR036412">
    <property type="entry name" value="HAD-like_sf"/>
</dbReference>
<dbReference type="EMBL" id="AP012273">
    <property type="protein sequence ID" value="BAO45125.1"/>
    <property type="molecule type" value="Genomic_DNA"/>
</dbReference>
<dbReference type="AlphaFoldDB" id="A0A7U6GK71"/>
<dbReference type="Gene3D" id="3.40.50.1000">
    <property type="entry name" value="HAD superfamily/HAD-like"/>
    <property type="match status" value="1"/>
</dbReference>
<dbReference type="KEGG" id="tbn:TBH_C2214"/>
<keyword evidence="3" id="KW-1185">Reference proteome</keyword>
<evidence type="ECO:0000313" key="3">
    <source>
        <dbReference type="Proteomes" id="UP000031631"/>
    </source>
</evidence>
<organism evidence="2 3">
    <name type="scientific">Thiolapillus brandeum</name>
    <dbReference type="NCBI Taxonomy" id="1076588"/>
    <lineage>
        <taxon>Bacteria</taxon>
        <taxon>Pseudomonadati</taxon>
        <taxon>Pseudomonadota</taxon>
        <taxon>Gammaproteobacteria</taxon>
        <taxon>Chromatiales</taxon>
        <taxon>Sedimenticolaceae</taxon>
        <taxon>Thiolapillus</taxon>
    </lineage>
</organism>
<dbReference type="InterPro" id="IPR031315">
    <property type="entry name" value="LNS2/PITP"/>
</dbReference>
<dbReference type="SMART" id="SM00775">
    <property type="entry name" value="LNS2"/>
    <property type="match status" value="1"/>
</dbReference>
<dbReference type="Pfam" id="PF24694">
    <property type="entry name" value="LNS2_PITM1-3"/>
    <property type="match status" value="1"/>
</dbReference>
<dbReference type="SUPFAM" id="SSF56784">
    <property type="entry name" value="HAD-like"/>
    <property type="match status" value="1"/>
</dbReference>
<dbReference type="InterPro" id="IPR023214">
    <property type="entry name" value="HAD_sf"/>
</dbReference>
<dbReference type="PROSITE" id="PS51257">
    <property type="entry name" value="PROKAR_LIPOPROTEIN"/>
    <property type="match status" value="1"/>
</dbReference>
<gene>
    <name evidence="2" type="ORF">TBH_C2214</name>
</gene>
<reference evidence="2 3" key="1">
    <citation type="journal article" date="2014" name="PLoS ONE">
        <title>Physiological and genomic features of a novel sulfur-oxidizing gammaproteobacterium belonging to a previously uncultivated symbiotic lineage isolated from a hydrothermal vent.</title>
        <authorList>
            <person name="Nunoura T."/>
            <person name="Takaki Y."/>
            <person name="Kazama H."/>
            <person name="Kakuta J."/>
            <person name="Shimamura S."/>
            <person name="Makita H."/>
            <person name="Hirai M."/>
            <person name="Miyazaki M."/>
            <person name="Takai K."/>
        </authorList>
    </citation>
    <scope>NUCLEOTIDE SEQUENCE [LARGE SCALE GENOMIC DNA]</scope>
    <source>
        <strain evidence="2 3">Hiromi1</strain>
    </source>
</reference>
<evidence type="ECO:0000313" key="2">
    <source>
        <dbReference type="EMBL" id="BAO45125.1"/>
    </source>
</evidence>
<accession>A0A7U6GK71</accession>
<protein>
    <recommendedName>
        <fullName evidence="1">LNS2/PITP domain-containing protein</fullName>
    </recommendedName>
</protein>
<evidence type="ECO:0000259" key="1">
    <source>
        <dbReference type="SMART" id="SM00775"/>
    </source>
</evidence>
<name>A0A7U6GK71_9GAMM</name>
<dbReference type="Proteomes" id="UP000031631">
    <property type="component" value="Chromosome"/>
</dbReference>